<accession>A0A9P5ZPX1</accession>
<sequence length="196" mass="22524">MSRSMSSSVPTTPLSQPPIAVSVAREEIRVHDVQDGPESILVHNFNQILDAEIEEGDPLPPIRAPGMPLHADINTLPAARIRWVISSESGEAERLLELESPPLRLRSWVHFQPEDMAYVLDIMRYRGRYVQLKLQIFPAGTIPRMPLFRTMWVKSWHVKMTLRERIRAFIAIYRDPHFYLPLEDSIMVPIPIIPTS</sequence>
<organism evidence="1 2">
    <name type="scientific">Pleurotus eryngii</name>
    <name type="common">Boletus of the steppes</name>
    <dbReference type="NCBI Taxonomy" id="5323"/>
    <lineage>
        <taxon>Eukaryota</taxon>
        <taxon>Fungi</taxon>
        <taxon>Dikarya</taxon>
        <taxon>Basidiomycota</taxon>
        <taxon>Agaricomycotina</taxon>
        <taxon>Agaricomycetes</taxon>
        <taxon>Agaricomycetidae</taxon>
        <taxon>Agaricales</taxon>
        <taxon>Pleurotineae</taxon>
        <taxon>Pleurotaceae</taxon>
        <taxon>Pleurotus</taxon>
    </lineage>
</organism>
<proteinExistence type="predicted"/>
<comment type="caution">
    <text evidence="1">The sequence shown here is derived from an EMBL/GenBank/DDBJ whole genome shotgun (WGS) entry which is preliminary data.</text>
</comment>
<dbReference type="Proteomes" id="UP000807025">
    <property type="component" value="Unassembled WGS sequence"/>
</dbReference>
<dbReference type="EMBL" id="MU154617">
    <property type="protein sequence ID" value="KAF9491516.1"/>
    <property type="molecule type" value="Genomic_DNA"/>
</dbReference>
<evidence type="ECO:0000313" key="2">
    <source>
        <dbReference type="Proteomes" id="UP000807025"/>
    </source>
</evidence>
<evidence type="ECO:0000313" key="1">
    <source>
        <dbReference type="EMBL" id="KAF9491516.1"/>
    </source>
</evidence>
<gene>
    <name evidence="1" type="ORF">BDN71DRAFT_1433894</name>
</gene>
<reference evidence="1" key="1">
    <citation type="submission" date="2020-11" db="EMBL/GenBank/DDBJ databases">
        <authorList>
            <consortium name="DOE Joint Genome Institute"/>
            <person name="Ahrendt S."/>
            <person name="Riley R."/>
            <person name="Andreopoulos W."/>
            <person name="Labutti K."/>
            <person name="Pangilinan J."/>
            <person name="Ruiz-Duenas F.J."/>
            <person name="Barrasa J.M."/>
            <person name="Sanchez-Garcia M."/>
            <person name="Camarero S."/>
            <person name="Miyauchi S."/>
            <person name="Serrano A."/>
            <person name="Linde D."/>
            <person name="Babiker R."/>
            <person name="Drula E."/>
            <person name="Ayuso-Fernandez I."/>
            <person name="Pacheco R."/>
            <person name="Padilla G."/>
            <person name="Ferreira P."/>
            <person name="Barriuso J."/>
            <person name="Kellner H."/>
            <person name="Castanera R."/>
            <person name="Alfaro M."/>
            <person name="Ramirez L."/>
            <person name="Pisabarro A.G."/>
            <person name="Kuo A."/>
            <person name="Tritt A."/>
            <person name="Lipzen A."/>
            <person name="He G."/>
            <person name="Yan M."/>
            <person name="Ng V."/>
            <person name="Cullen D."/>
            <person name="Martin F."/>
            <person name="Rosso M.-N."/>
            <person name="Henrissat B."/>
            <person name="Hibbett D."/>
            <person name="Martinez A.T."/>
            <person name="Grigoriev I.V."/>
        </authorList>
    </citation>
    <scope>NUCLEOTIDE SEQUENCE</scope>
    <source>
        <strain evidence="1">ATCC 90797</strain>
    </source>
</reference>
<keyword evidence="2" id="KW-1185">Reference proteome</keyword>
<name>A0A9P5ZPX1_PLEER</name>
<dbReference type="AlphaFoldDB" id="A0A9P5ZPX1"/>
<protein>
    <submittedName>
        <fullName evidence="1">Uncharacterized protein</fullName>
    </submittedName>
</protein>